<gene>
    <name evidence="2" type="primary">RvY_17090-1</name>
    <name evidence="2" type="synonym">RvY_17090.1</name>
    <name evidence="2" type="ORF">RvY_17090</name>
</gene>
<dbReference type="EMBL" id="BDGG01000014">
    <property type="protein sequence ID" value="GAV07222.1"/>
    <property type="molecule type" value="Genomic_DNA"/>
</dbReference>
<proteinExistence type="predicted"/>
<organism evidence="2 3">
    <name type="scientific">Ramazzottius varieornatus</name>
    <name type="common">Water bear</name>
    <name type="synonym">Tardigrade</name>
    <dbReference type="NCBI Taxonomy" id="947166"/>
    <lineage>
        <taxon>Eukaryota</taxon>
        <taxon>Metazoa</taxon>
        <taxon>Ecdysozoa</taxon>
        <taxon>Tardigrada</taxon>
        <taxon>Eutardigrada</taxon>
        <taxon>Parachela</taxon>
        <taxon>Hypsibioidea</taxon>
        <taxon>Ramazzottiidae</taxon>
        <taxon>Ramazzottius</taxon>
    </lineage>
</organism>
<name>A0A1D1W0W4_RAMVA</name>
<comment type="caution">
    <text evidence="2">The sequence shown here is derived from an EMBL/GenBank/DDBJ whole genome shotgun (WGS) entry which is preliminary data.</text>
</comment>
<protein>
    <submittedName>
        <fullName evidence="2">Uncharacterized protein</fullName>
    </submittedName>
</protein>
<evidence type="ECO:0000313" key="2">
    <source>
        <dbReference type="EMBL" id="GAV07222.1"/>
    </source>
</evidence>
<accession>A0A1D1W0W4</accession>
<sequence>MARSTSKTARRKQQVPTTPQEYKSRWPTHAPPVGLHPSIIHFKFCRSKNFLPIISAASFRTSLVIFSRRHQRFESTSVSVTGDHIAPRGFLVYCACGVRRL</sequence>
<feature type="region of interest" description="Disordered" evidence="1">
    <location>
        <begin position="1"/>
        <end position="29"/>
    </location>
</feature>
<dbReference type="AlphaFoldDB" id="A0A1D1W0W4"/>
<evidence type="ECO:0000256" key="1">
    <source>
        <dbReference type="SAM" id="MobiDB-lite"/>
    </source>
</evidence>
<reference evidence="2 3" key="1">
    <citation type="journal article" date="2016" name="Nat. Commun.">
        <title>Extremotolerant tardigrade genome and improved radiotolerance of human cultured cells by tardigrade-unique protein.</title>
        <authorList>
            <person name="Hashimoto T."/>
            <person name="Horikawa D.D."/>
            <person name="Saito Y."/>
            <person name="Kuwahara H."/>
            <person name="Kozuka-Hata H."/>
            <person name="Shin-I T."/>
            <person name="Minakuchi Y."/>
            <person name="Ohishi K."/>
            <person name="Motoyama A."/>
            <person name="Aizu T."/>
            <person name="Enomoto A."/>
            <person name="Kondo K."/>
            <person name="Tanaka S."/>
            <person name="Hara Y."/>
            <person name="Koshikawa S."/>
            <person name="Sagara H."/>
            <person name="Miura T."/>
            <person name="Yokobori S."/>
            <person name="Miyagawa K."/>
            <person name="Suzuki Y."/>
            <person name="Kubo T."/>
            <person name="Oyama M."/>
            <person name="Kohara Y."/>
            <person name="Fujiyama A."/>
            <person name="Arakawa K."/>
            <person name="Katayama T."/>
            <person name="Toyoda A."/>
            <person name="Kunieda T."/>
        </authorList>
    </citation>
    <scope>NUCLEOTIDE SEQUENCE [LARGE SCALE GENOMIC DNA]</scope>
    <source>
        <strain evidence="2 3">YOKOZUNA-1</strain>
    </source>
</reference>
<keyword evidence="3" id="KW-1185">Reference proteome</keyword>
<dbReference type="Proteomes" id="UP000186922">
    <property type="component" value="Unassembled WGS sequence"/>
</dbReference>
<evidence type="ECO:0000313" key="3">
    <source>
        <dbReference type="Proteomes" id="UP000186922"/>
    </source>
</evidence>